<dbReference type="PANTHER" id="PTHR24421:SF10">
    <property type="entry name" value="NITRATE_NITRITE SENSOR PROTEIN NARQ"/>
    <property type="match status" value="1"/>
</dbReference>
<dbReference type="Pfam" id="PF07730">
    <property type="entry name" value="HisKA_3"/>
    <property type="match status" value="1"/>
</dbReference>
<dbReference type="Proteomes" id="UP000552241">
    <property type="component" value="Unassembled WGS sequence"/>
</dbReference>
<dbReference type="GO" id="GO:0000155">
    <property type="term" value="F:phosphorelay sensor kinase activity"/>
    <property type="evidence" value="ECO:0007669"/>
    <property type="project" value="InterPro"/>
</dbReference>
<keyword evidence="6 12" id="KW-0418">Kinase</keyword>
<feature type="domain" description="Histidine kinase/HSP90-like ATPase" evidence="10">
    <location>
        <begin position="157"/>
        <end position="241"/>
    </location>
</feature>
<protein>
    <recommendedName>
        <fullName evidence="2">histidine kinase</fullName>
        <ecNumber evidence="2">2.7.13.3</ecNumber>
    </recommendedName>
</protein>
<comment type="catalytic activity">
    <reaction evidence="1">
        <text>ATP + protein L-histidine = ADP + protein N-phospho-L-histidine.</text>
        <dbReference type="EC" id="2.7.13.3"/>
    </reaction>
</comment>
<keyword evidence="9" id="KW-0472">Membrane</keyword>
<evidence type="ECO:0000259" key="10">
    <source>
        <dbReference type="Pfam" id="PF02518"/>
    </source>
</evidence>
<evidence type="ECO:0000256" key="3">
    <source>
        <dbReference type="ARBA" id="ARBA00022553"/>
    </source>
</evidence>
<evidence type="ECO:0000313" key="13">
    <source>
        <dbReference type="Proteomes" id="UP000552241"/>
    </source>
</evidence>
<dbReference type="InterPro" id="IPR003594">
    <property type="entry name" value="HATPase_dom"/>
</dbReference>
<dbReference type="Gene3D" id="3.30.565.10">
    <property type="entry name" value="Histidine kinase-like ATPase, C-terminal domain"/>
    <property type="match status" value="1"/>
</dbReference>
<evidence type="ECO:0000256" key="6">
    <source>
        <dbReference type="ARBA" id="ARBA00022777"/>
    </source>
</evidence>
<gene>
    <name evidence="12" type="ORF">HU137_10735</name>
</gene>
<dbReference type="RefSeq" id="WP_182043853.1">
    <property type="nucleotide sequence ID" value="NZ_JACDZE010000004.1"/>
</dbReference>
<keyword evidence="9" id="KW-1133">Transmembrane helix</keyword>
<dbReference type="SUPFAM" id="SSF55874">
    <property type="entry name" value="ATPase domain of HSP90 chaperone/DNA topoisomerase II/histidine kinase"/>
    <property type="match status" value="1"/>
</dbReference>
<dbReference type="EMBL" id="JACDZE010000004">
    <property type="protein sequence ID" value="MBA5630247.1"/>
    <property type="molecule type" value="Genomic_DNA"/>
</dbReference>
<accession>A0A838ZTD8</accession>
<evidence type="ECO:0000256" key="4">
    <source>
        <dbReference type="ARBA" id="ARBA00022679"/>
    </source>
</evidence>
<keyword evidence="3" id="KW-0597">Phosphoprotein</keyword>
<evidence type="ECO:0000313" key="12">
    <source>
        <dbReference type="EMBL" id="MBA5630247.1"/>
    </source>
</evidence>
<keyword evidence="4" id="KW-0808">Transferase</keyword>
<dbReference type="Pfam" id="PF02518">
    <property type="entry name" value="HATPase_c"/>
    <property type="match status" value="1"/>
</dbReference>
<dbReference type="PANTHER" id="PTHR24421">
    <property type="entry name" value="NITRATE/NITRITE SENSOR PROTEIN NARX-RELATED"/>
    <property type="match status" value="1"/>
</dbReference>
<name>A0A838ZTD8_9FLAO</name>
<feature type="domain" description="Signal transduction histidine kinase subgroup 3 dimerisation and phosphoacceptor" evidence="11">
    <location>
        <begin position="56"/>
        <end position="114"/>
    </location>
</feature>
<evidence type="ECO:0000256" key="2">
    <source>
        <dbReference type="ARBA" id="ARBA00012438"/>
    </source>
</evidence>
<organism evidence="12 13">
    <name type="scientific">Moheibacter lacus</name>
    <dbReference type="NCBI Taxonomy" id="2745851"/>
    <lineage>
        <taxon>Bacteria</taxon>
        <taxon>Pseudomonadati</taxon>
        <taxon>Bacteroidota</taxon>
        <taxon>Flavobacteriia</taxon>
        <taxon>Flavobacteriales</taxon>
        <taxon>Weeksellaceae</taxon>
        <taxon>Moheibacter</taxon>
    </lineage>
</organism>
<dbReference type="InterPro" id="IPR011712">
    <property type="entry name" value="Sig_transdc_His_kin_sub3_dim/P"/>
</dbReference>
<dbReference type="AlphaFoldDB" id="A0A838ZTD8"/>
<dbReference type="GO" id="GO:0005524">
    <property type="term" value="F:ATP binding"/>
    <property type="evidence" value="ECO:0007669"/>
    <property type="project" value="UniProtKB-KW"/>
</dbReference>
<evidence type="ECO:0000259" key="11">
    <source>
        <dbReference type="Pfam" id="PF07730"/>
    </source>
</evidence>
<keyword evidence="5" id="KW-0547">Nucleotide-binding</keyword>
<evidence type="ECO:0000256" key="9">
    <source>
        <dbReference type="SAM" id="Phobius"/>
    </source>
</evidence>
<evidence type="ECO:0000256" key="1">
    <source>
        <dbReference type="ARBA" id="ARBA00000085"/>
    </source>
</evidence>
<dbReference type="Gene3D" id="1.20.5.1930">
    <property type="match status" value="1"/>
</dbReference>
<proteinExistence type="predicted"/>
<keyword evidence="13" id="KW-1185">Reference proteome</keyword>
<evidence type="ECO:0000256" key="7">
    <source>
        <dbReference type="ARBA" id="ARBA00022840"/>
    </source>
</evidence>
<reference evidence="12 13" key="1">
    <citation type="submission" date="2020-07" db="EMBL/GenBank/DDBJ databases">
        <title>Moheibacter lacus sp. nov., a member of the family Flavobacteriaceae isolated from freshwater lake sediment.</title>
        <authorList>
            <person name="Liu Y."/>
        </authorList>
    </citation>
    <scope>NUCLEOTIDE SEQUENCE [LARGE SCALE GENOMIC DNA]</scope>
    <source>
        <strain evidence="12 13">BDHS18</strain>
    </source>
</reference>
<sequence length="251" mass="29025">MEQKEIYLLIISASVTSLVFSISLVTLFILYQKRKDYYRKEITKTRIEIKEQTLKNISWEIHDNIGQILSTLNLYSYKVLEDSPNELKPKVEELQDLTQTAITEVRSLSKALNTDYIKNVGLIKSLELELARFERLKFMETQLTVEGKPFIIPDDKELVLLRIIQEFFSNSIKYARATKMEISFVFQGRDLNIKVRDNGVGYDSTVVMGTGIINMKNRAKLIGAFLILDSEIKKGTQLEIKYRKKNIDNVA</sequence>
<dbReference type="InterPro" id="IPR036890">
    <property type="entry name" value="HATPase_C_sf"/>
</dbReference>
<feature type="transmembrane region" description="Helical" evidence="9">
    <location>
        <begin position="6"/>
        <end position="31"/>
    </location>
</feature>
<keyword evidence="8" id="KW-0902">Two-component regulatory system</keyword>
<comment type="caution">
    <text evidence="12">The sequence shown here is derived from an EMBL/GenBank/DDBJ whole genome shotgun (WGS) entry which is preliminary data.</text>
</comment>
<dbReference type="GO" id="GO:0046983">
    <property type="term" value="F:protein dimerization activity"/>
    <property type="evidence" value="ECO:0007669"/>
    <property type="project" value="InterPro"/>
</dbReference>
<dbReference type="InterPro" id="IPR050482">
    <property type="entry name" value="Sensor_HK_TwoCompSys"/>
</dbReference>
<evidence type="ECO:0000256" key="5">
    <source>
        <dbReference type="ARBA" id="ARBA00022741"/>
    </source>
</evidence>
<keyword evidence="7" id="KW-0067">ATP-binding</keyword>
<keyword evidence="9" id="KW-0812">Transmembrane</keyword>
<dbReference type="GO" id="GO:0016020">
    <property type="term" value="C:membrane"/>
    <property type="evidence" value="ECO:0007669"/>
    <property type="project" value="InterPro"/>
</dbReference>
<evidence type="ECO:0000256" key="8">
    <source>
        <dbReference type="ARBA" id="ARBA00023012"/>
    </source>
</evidence>
<dbReference type="CDD" id="cd16917">
    <property type="entry name" value="HATPase_UhpB-NarQ-NarX-like"/>
    <property type="match status" value="1"/>
</dbReference>
<dbReference type="EC" id="2.7.13.3" evidence="2"/>